<dbReference type="VEuPathDB" id="VectorBase:GMOY004200"/>
<feature type="region of interest" description="Disordered" evidence="1">
    <location>
        <begin position="30"/>
        <end position="50"/>
    </location>
</feature>
<keyword evidence="3" id="KW-1185">Reference proteome</keyword>
<evidence type="ECO:0000313" key="3">
    <source>
        <dbReference type="Proteomes" id="UP000092444"/>
    </source>
</evidence>
<dbReference type="STRING" id="37546.A0A1B0FK47"/>
<sequence>MTRREAWSADKPADARTKSTCWKFHNGRKQFDENMGGGPGLHATTEQPARPRWKASNSRAVKEDTHFSFHNSRINLINDLDIYIEDVIDEQQLVDEEAESFRRSKHNKQQMVQQQQQQQHQIDDDSMQRHEIDRGSDIDYNTTRSSLRNKREFFIKRYYN</sequence>
<evidence type="ECO:0000313" key="2">
    <source>
        <dbReference type="EnsemblMetazoa" id="GMOY004200-PA"/>
    </source>
</evidence>
<feature type="region of interest" description="Disordered" evidence="1">
    <location>
        <begin position="100"/>
        <end position="142"/>
    </location>
</feature>
<dbReference type="Proteomes" id="UP000092444">
    <property type="component" value="Unassembled WGS sequence"/>
</dbReference>
<dbReference type="AlphaFoldDB" id="A0A1B0FK47"/>
<name>A0A1B0FK47_GLOMM</name>
<feature type="compositionally biased region" description="Low complexity" evidence="1">
    <location>
        <begin position="109"/>
        <end position="120"/>
    </location>
</feature>
<dbReference type="EMBL" id="CCAG010017387">
    <property type="status" value="NOT_ANNOTATED_CDS"/>
    <property type="molecule type" value="Genomic_DNA"/>
</dbReference>
<accession>A0A1B0FK47</accession>
<protein>
    <submittedName>
        <fullName evidence="2">Uncharacterized protein</fullName>
    </submittedName>
</protein>
<feature type="compositionally biased region" description="Basic and acidic residues" evidence="1">
    <location>
        <begin position="121"/>
        <end position="137"/>
    </location>
</feature>
<organism evidence="2 3">
    <name type="scientific">Glossina morsitans morsitans</name>
    <name type="common">Savannah tsetse fly</name>
    <dbReference type="NCBI Taxonomy" id="37546"/>
    <lineage>
        <taxon>Eukaryota</taxon>
        <taxon>Metazoa</taxon>
        <taxon>Ecdysozoa</taxon>
        <taxon>Arthropoda</taxon>
        <taxon>Hexapoda</taxon>
        <taxon>Insecta</taxon>
        <taxon>Pterygota</taxon>
        <taxon>Neoptera</taxon>
        <taxon>Endopterygota</taxon>
        <taxon>Diptera</taxon>
        <taxon>Brachycera</taxon>
        <taxon>Muscomorpha</taxon>
        <taxon>Hippoboscoidea</taxon>
        <taxon>Glossinidae</taxon>
        <taxon>Glossina</taxon>
    </lineage>
</organism>
<reference evidence="2" key="1">
    <citation type="submission" date="2020-05" db="UniProtKB">
        <authorList>
            <consortium name="EnsemblMetazoa"/>
        </authorList>
    </citation>
    <scope>IDENTIFICATION</scope>
    <source>
        <strain evidence="2">Yale</strain>
    </source>
</reference>
<dbReference type="EnsemblMetazoa" id="GMOY004200-RA">
    <property type="protein sequence ID" value="GMOY004200-PA"/>
    <property type="gene ID" value="GMOY004200"/>
</dbReference>
<evidence type="ECO:0000256" key="1">
    <source>
        <dbReference type="SAM" id="MobiDB-lite"/>
    </source>
</evidence>
<proteinExistence type="predicted"/>